<comment type="caution">
    <text evidence="1">The sequence shown here is derived from an EMBL/GenBank/DDBJ whole genome shotgun (WGS) entry which is preliminary data.</text>
</comment>
<reference evidence="1 2" key="1">
    <citation type="submission" date="2015-04" db="EMBL/GenBank/DDBJ databases">
        <title>Draft genome of the roundworm Trichinella nativa.</title>
        <authorList>
            <person name="Mitreva M."/>
        </authorList>
    </citation>
    <scope>NUCLEOTIDE SEQUENCE [LARGE SCALE GENOMIC DNA]</scope>
    <source>
        <strain evidence="1 2">ISS45</strain>
    </source>
</reference>
<organism evidence="1 2">
    <name type="scientific">Trichinella nativa</name>
    <dbReference type="NCBI Taxonomy" id="6335"/>
    <lineage>
        <taxon>Eukaryota</taxon>
        <taxon>Metazoa</taxon>
        <taxon>Ecdysozoa</taxon>
        <taxon>Nematoda</taxon>
        <taxon>Enoplea</taxon>
        <taxon>Dorylaimia</taxon>
        <taxon>Trichinellida</taxon>
        <taxon>Trichinellidae</taxon>
        <taxon>Trichinella</taxon>
    </lineage>
</organism>
<gene>
    <name evidence="1" type="ORF">D917_07412</name>
</gene>
<accession>A0A1Y3ENV1</accession>
<sequence length="77" mass="8842">TLKTIEADKLLITVGAHDIEKKEPRQITYRCFMISHYSNYHHQSLIIDIACQYASQNSMIYYLLENDVGPLAGVEIL</sequence>
<proteinExistence type="predicted"/>
<name>A0A1Y3ENV1_9BILA</name>
<dbReference type="EMBL" id="LVZM01005723">
    <property type="protein sequence ID" value="OUC46832.1"/>
    <property type="molecule type" value="Genomic_DNA"/>
</dbReference>
<protein>
    <submittedName>
        <fullName evidence="1">Uncharacterized protein</fullName>
    </submittedName>
</protein>
<evidence type="ECO:0000313" key="2">
    <source>
        <dbReference type="Proteomes" id="UP000243006"/>
    </source>
</evidence>
<evidence type="ECO:0000313" key="1">
    <source>
        <dbReference type="EMBL" id="OUC46832.1"/>
    </source>
</evidence>
<feature type="non-terminal residue" evidence="1">
    <location>
        <position position="1"/>
    </location>
</feature>
<dbReference type="Proteomes" id="UP000243006">
    <property type="component" value="Unassembled WGS sequence"/>
</dbReference>
<dbReference type="AlphaFoldDB" id="A0A1Y3ENV1"/>
<feature type="non-terminal residue" evidence="1">
    <location>
        <position position="77"/>
    </location>
</feature>